<dbReference type="Gene3D" id="3.40.50.150">
    <property type="entry name" value="Vaccinia Virus protein VP39"/>
    <property type="match status" value="1"/>
</dbReference>
<organism evidence="2 3">
    <name type="scientific">Candidatus Abyssobacteria bacterium SURF_17</name>
    <dbReference type="NCBI Taxonomy" id="2093361"/>
    <lineage>
        <taxon>Bacteria</taxon>
        <taxon>Pseudomonadati</taxon>
        <taxon>Candidatus Hydrogenedentota</taxon>
        <taxon>Candidatus Abyssobacteria</taxon>
    </lineage>
</organism>
<dbReference type="PANTHER" id="PTHR43036:SF2">
    <property type="entry name" value="OS04G0481300 PROTEIN"/>
    <property type="match status" value="1"/>
</dbReference>
<dbReference type="GO" id="GO:0008757">
    <property type="term" value="F:S-adenosylmethionine-dependent methyltransferase activity"/>
    <property type="evidence" value="ECO:0007669"/>
    <property type="project" value="InterPro"/>
</dbReference>
<evidence type="ECO:0000313" key="2">
    <source>
        <dbReference type="EMBL" id="RJP65898.1"/>
    </source>
</evidence>
<gene>
    <name evidence="2" type="ORF">C4532_16860</name>
</gene>
<name>A0A419ERQ2_9BACT</name>
<dbReference type="EMBL" id="QZKI01000121">
    <property type="protein sequence ID" value="RJP65898.1"/>
    <property type="molecule type" value="Genomic_DNA"/>
</dbReference>
<protein>
    <submittedName>
        <fullName evidence="2">Class I SAM-dependent methyltransferase</fullName>
    </submittedName>
</protein>
<dbReference type="GO" id="GO:0032259">
    <property type="term" value="P:methylation"/>
    <property type="evidence" value="ECO:0007669"/>
    <property type="project" value="UniProtKB-KW"/>
</dbReference>
<proteinExistence type="predicted"/>
<feature type="domain" description="Methyltransferase type 11" evidence="1">
    <location>
        <begin position="276"/>
        <end position="326"/>
    </location>
</feature>
<dbReference type="Proteomes" id="UP000285961">
    <property type="component" value="Unassembled WGS sequence"/>
</dbReference>
<keyword evidence="2" id="KW-0808">Transferase</keyword>
<evidence type="ECO:0000313" key="3">
    <source>
        <dbReference type="Proteomes" id="UP000285961"/>
    </source>
</evidence>
<dbReference type="InterPro" id="IPR029063">
    <property type="entry name" value="SAM-dependent_MTases_sf"/>
</dbReference>
<dbReference type="SUPFAM" id="SSF53335">
    <property type="entry name" value="S-adenosyl-L-methionine-dependent methyltransferases"/>
    <property type="match status" value="1"/>
</dbReference>
<dbReference type="InterPro" id="IPR013216">
    <property type="entry name" value="Methyltransf_11"/>
</dbReference>
<dbReference type="Pfam" id="PF08241">
    <property type="entry name" value="Methyltransf_11"/>
    <property type="match status" value="1"/>
</dbReference>
<dbReference type="CDD" id="cd02440">
    <property type="entry name" value="AdoMet_MTases"/>
    <property type="match status" value="1"/>
</dbReference>
<accession>A0A419ERQ2</accession>
<reference evidence="2 3" key="1">
    <citation type="journal article" date="2017" name="ISME J.">
        <title>Energy and carbon metabolisms in a deep terrestrial subsurface fluid microbial community.</title>
        <authorList>
            <person name="Momper L."/>
            <person name="Jungbluth S.P."/>
            <person name="Lee M.D."/>
            <person name="Amend J.P."/>
        </authorList>
    </citation>
    <scope>NUCLEOTIDE SEQUENCE [LARGE SCALE GENOMIC DNA]</scope>
    <source>
        <strain evidence="2">SURF_17</strain>
    </source>
</reference>
<sequence>MAALNRDAVASLEFNISWKSDIGKHEEQYYAQKVNFWRDVLPVEADDLLSESRGGAGIKLSFSGEDRPAYGHNKVIRLRREQFECPKIDHHVVRPRVGRFYPRGLLKGVDNVFSGNAEPFRIAEAEASSLLADLNHPFTARPFDLSVSARNVRKKAFEIGGAMTDWLGVVTQGPGMQVRWEDKPTDFFSDDPFVRTDENDDRRFYEKPRFVTHLDDQALEHIKSLYGTLLRPGMNVLDLMSSWRSHVPESLRLDSFVGLGLNEKEMRNNPQLTSIAAHDLNEEPALPFDDKSFDAIVCTASVEYLTRPFEVFAECARILKPGGVFVHTFSNRWFPPKVVRIWTELSEFERMGLVLEYFLRTGRYESLETRSIRGWPRPVSDQYYPRVRISDPVYAVFGRRSAG</sequence>
<evidence type="ECO:0000259" key="1">
    <source>
        <dbReference type="Pfam" id="PF08241"/>
    </source>
</evidence>
<dbReference type="PANTHER" id="PTHR43036">
    <property type="entry name" value="OSJNBB0011N17.9 PROTEIN"/>
    <property type="match status" value="1"/>
</dbReference>
<keyword evidence="2" id="KW-0489">Methyltransferase</keyword>
<comment type="caution">
    <text evidence="2">The sequence shown here is derived from an EMBL/GenBank/DDBJ whole genome shotgun (WGS) entry which is preliminary data.</text>
</comment>
<dbReference type="AlphaFoldDB" id="A0A419ERQ2"/>